<dbReference type="Proteomes" id="UP000034923">
    <property type="component" value="Unassembled WGS sequence"/>
</dbReference>
<proteinExistence type="predicted"/>
<gene>
    <name evidence="1" type="ORF">UR70_C0013G0045</name>
</gene>
<name>A0A0G0EYE1_9BACT</name>
<sequence>MKELETLLEKPIPREKIIKDLSQKLNLKLFIEDPTIDKKLRIVKFSIENRLQVIGVFNDPIFSTYPDKVTEVLEKLITLIQKKFPTFPKGKLKFEVSGGFAALTCNSESALVSINDSHNAFGTALCFLGGKNAKDYISSLN</sequence>
<dbReference type="EMBL" id="LBQE01000013">
    <property type="protein sequence ID" value="KKP72132.1"/>
    <property type="molecule type" value="Genomic_DNA"/>
</dbReference>
<organism evidence="1 2">
    <name type="scientific">Candidatus Nomurabacteria bacterium GW2011_GWB1_35_20</name>
    <dbReference type="NCBI Taxonomy" id="1618740"/>
    <lineage>
        <taxon>Bacteria</taxon>
        <taxon>Candidatus Nomuraibacteriota</taxon>
    </lineage>
</organism>
<protein>
    <submittedName>
        <fullName evidence="1">Uncharacterized protein</fullName>
    </submittedName>
</protein>
<evidence type="ECO:0000313" key="2">
    <source>
        <dbReference type="Proteomes" id="UP000034923"/>
    </source>
</evidence>
<dbReference type="AlphaFoldDB" id="A0A0G0EYE1"/>
<reference evidence="1 2" key="1">
    <citation type="journal article" date="2015" name="Nature">
        <title>rRNA introns, odd ribosomes, and small enigmatic genomes across a large radiation of phyla.</title>
        <authorList>
            <person name="Brown C.T."/>
            <person name="Hug L.A."/>
            <person name="Thomas B.C."/>
            <person name="Sharon I."/>
            <person name="Castelle C.J."/>
            <person name="Singh A."/>
            <person name="Wilkins M.J."/>
            <person name="Williams K.H."/>
            <person name="Banfield J.F."/>
        </authorList>
    </citation>
    <scope>NUCLEOTIDE SEQUENCE [LARGE SCALE GENOMIC DNA]</scope>
</reference>
<evidence type="ECO:0000313" key="1">
    <source>
        <dbReference type="EMBL" id="KKP72132.1"/>
    </source>
</evidence>
<accession>A0A0G0EYE1</accession>
<comment type="caution">
    <text evidence="1">The sequence shown here is derived from an EMBL/GenBank/DDBJ whole genome shotgun (WGS) entry which is preliminary data.</text>
</comment>